<evidence type="ECO:0000256" key="2">
    <source>
        <dbReference type="ARBA" id="ARBA00022801"/>
    </source>
</evidence>
<evidence type="ECO:0000259" key="3">
    <source>
        <dbReference type="Pfam" id="PF00850"/>
    </source>
</evidence>
<dbReference type="InterPro" id="IPR037138">
    <property type="entry name" value="His_deacetylse_dom_sf"/>
</dbReference>
<dbReference type="SUPFAM" id="SSF52768">
    <property type="entry name" value="Arginase/deacetylase"/>
    <property type="match status" value="1"/>
</dbReference>
<name>A0ABY5PJT3_9ACTN</name>
<accession>A0ABY5PJT3</accession>
<dbReference type="CDD" id="cd09993">
    <property type="entry name" value="HDAC_classIV"/>
    <property type="match status" value="1"/>
</dbReference>
<dbReference type="InterPro" id="IPR000286">
    <property type="entry name" value="HDACs"/>
</dbReference>
<organism evidence="4 5">
    <name type="scientific">Svornostia abyssi</name>
    <dbReference type="NCBI Taxonomy" id="2898438"/>
    <lineage>
        <taxon>Bacteria</taxon>
        <taxon>Bacillati</taxon>
        <taxon>Actinomycetota</taxon>
        <taxon>Thermoleophilia</taxon>
        <taxon>Solirubrobacterales</taxon>
        <taxon>Baekduiaceae</taxon>
        <taxon>Svornostia</taxon>
    </lineage>
</organism>
<sequence length="313" mass="32757">MTDAVLGARRARLPPPPGHKFPLGKYRLLRERLVAEAVAAPDDIAASAPASWELLATVHASSYLERVRTGAMTDREVRVLGLPWSAALVERGRRSTQGTVEAARDALAGSGYGMNLGGGTHHAGRAAGRGYCLFNDLAVAVTELRRSAGFDGRVAVIDCDVHQGDGTAELFADDPSVFTLSIHGGANYPFRRAVSDLDVDLRDGVGDDEYLGVLSSSLDEVGGADLVFYLAAADPWEGDRLGRLALTKAGLAARDGVVLDRAAAWGAAVCVVLAGGYAPDVADTVDINLATARAVAERAAAQRSVRDPAARAE</sequence>
<reference evidence="5" key="1">
    <citation type="submission" date="2021-11" db="EMBL/GenBank/DDBJ databases">
        <title>Cultivation dependent microbiological survey of springs from the worlds oldest radium mine currently devoted to the extraction of radon-saturated water.</title>
        <authorList>
            <person name="Kapinusova G."/>
            <person name="Smrhova T."/>
            <person name="Strejcek M."/>
            <person name="Suman J."/>
            <person name="Jani K."/>
            <person name="Pajer P."/>
            <person name="Uhlik O."/>
        </authorList>
    </citation>
    <scope>NUCLEOTIDE SEQUENCE [LARGE SCALE GENOMIC DNA]</scope>
    <source>
        <strain evidence="5">J379</strain>
    </source>
</reference>
<dbReference type="InterPro" id="IPR044150">
    <property type="entry name" value="HDAC_classIV"/>
</dbReference>
<dbReference type="PANTHER" id="PTHR10625">
    <property type="entry name" value="HISTONE DEACETYLASE HDAC1-RELATED"/>
    <property type="match status" value="1"/>
</dbReference>
<keyword evidence="2" id="KW-0378">Hydrolase</keyword>
<proteinExistence type="inferred from homology"/>
<dbReference type="Proteomes" id="UP001058860">
    <property type="component" value="Chromosome"/>
</dbReference>
<dbReference type="EMBL" id="CP088295">
    <property type="protein sequence ID" value="UUY04886.1"/>
    <property type="molecule type" value="Genomic_DNA"/>
</dbReference>
<dbReference type="RefSeq" id="WP_353865364.1">
    <property type="nucleotide sequence ID" value="NZ_CP088295.1"/>
</dbReference>
<dbReference type="PANTHER" id="PTHR10625:SF19">
    <property type="entry name" value="HISTONE DEACETYLASE 12"/>
    <property type="match status" value="1"/>
</dbReference>
<evidence type="ECO:0000313" key="4">
    <source>
        <dbReference type="EMBL" id="UUY04886.1"/>
    </source>
</evidence>
<protein>
    <submittedName>
        <fullName evidence="4">Histone deacetylase</fullName>
    </submittedName>
</protein>
<dbReference type="InterPro" id="IPR023801">
    <property type="entry name" value="His_deacetylse_dom"/>
</dbReference>
<dbReference type="InterPro" id="IPR023696">
    <property type="entry name" value="Ureohydrolase_dom_sf"/>
</dbReference>
<dbReference type="Pfam" id="PF00850">
    <property type="entry name" value="Hist_deacetyl"/>
    <property type="match status" value="1"/>
</dbReference>
<comment type="similarity">
    <text evidence="1">Belongs to the histone deacetylase family.</text>
</comment>
<evidence type="ECO:0000256" key="1">
    <source>
        <dbReference type="ARBA" id="ARBA00005947"/>
    </source>
</evidence>
<gene>
    <name evidence="4" type="ORF">LRS13_04995</name>
</gene>
<dbReference type="PRINTS" id="PR01270">
    <property type="entry name" value="HDASUPER"/>
</dbReference>
<evidence type="ECO:0000313" key="5">
    <source>
        <dbReference type="Proteomes" id="UP001058860"/>
    </source>
</evidence>
<feature type="domain" description="Histone deacetylase" evidence="3">
    <location>
        <begin position="24"/>
        <end position="282"/>
    </location>
</feature>
<keyword evidence="5" id="KW-1185">Reference proteome</keyword>
<dbReference type="Gene3D" id="3.40.800.20">
    <property type="entry name" value="Histone deacetylase domain"/>
    <property type="match status" value="1"/>
</dbReference>